<comment type="caution">
    <text evidence="4">The sequence shown here is derived from an EMBL/GenBank/DDBJ whole genome shotgun (WGS) entry which is preliminary data.</text>
</comment>
<name>A0A0N8TBW2_9PSED</name>
<gene>
    <name evidence="4" type="ORF">ALO40_04678</name>
</gene>
<dbReference type="EC" id="3.2.2.4" evidence="2"/>
<evidence type="ECO:0000256" key="3">
    <source>
        <dbReference type="ARBA" id="ARBA00031983"/>
    </source>
</evidence>
<dbReference type="GO" id="GO:0009691">
    <property type="term" value="P:cytokinin biosynthetic process"/>
    <property type="evidence" value="ECO:0007669"/>
    <property type="project" value="InterPro"/>
</dbReference>
<dbReference type="Gene3D" id="3.40.50.450">
    <property type="match status" value="1"/>
</dbReference>
<dbReference type="NCBIfam" id="TIGR00730">
    <property type="entry name" value="Rossman fold protein, TIGR00730 family"/>
    <property type="match status" value="1"/>
</dbReference>
<dbReference type="Pfam" id="PF03641">
    <property type="entry name" value="Lysine_decarbox"/>
    <property type="match status" value="1"/>
</dbReference>
<dbReference type="PANTHER" id="PTHR43393">
    <property type="entry name" value="CYTOKININ RIBOSIDE 5'-MONOPHOSPHATE PHOSPHORIBOHYDROLASE"/>
    <property type="match status" value="1"/>
</dbReference>
<dbReference type="InterPro" id="IPR005269">
    <property type="entry name" value="LOG"/>
</dbReference>
<dbReference type="InterPro" id="IPR052341">
    <property type="entry name" value="LOG_family_nucleotidases"/>
</dbReference>
<dbReference type="FunFam" id="3.40.50.450:FF:000027">
    <property type="entry name" value="Possible lysine decarboxylase"/>
    <property type="match status" value="1"/>
</dbReference>
<dbReference type="SUPFAM" id="SSF102405">
    <property type="entry name" value="MCP/YpsA-like"/>
    <property type="match status" value="1"/>
</dbReference>
<dbReference type="InterPro" id="IPR031100">
    <property type="entry name" value="LOG_fam"/>
</dbReference>
<accession>A0A0N8TBW2</accession>
<sequence>MQTNRERVAFLCEPAHDRFNAPSEPLTLQEEKSRMPYVPDDLLSRHFQSNGLDLTGKIEAHINEVAPGTRNLPLYRDMMLTVLRMAQDNRNRWDVKITLQTLRELDKAFRVLERFKGRRKVTVFGSARTPMEHPLYAQARELGEKLAQSDMMVITGAGGGIMAAAHAGAGLKHSLGFNITLPFEQHANPTVEGTENLLPFHFFFTRKLFFVKEADALVLCPGGFGTLDEALEVLTLIQTGKSPLVPVVLLDTPGGSFWQGALDFIKNQLQDNHYILPADMKLMRLVYSPDEAVEEINQFYSNFHSSRWLKNKFVIRMHHALNEQALEHMQAAFADLCINENFHQHGYQGEEHDEVQFSHLTRLAFTFTGRNQGRLRELVDYINVQEHWVDASAVRDAAQEQAPQQTL</sequence>
<dbReference type="GO" id="GO:0008714">
    <property type="term" value="F:AMP nucleosidase activity"/>
    <property type="evidence" value="ECO:0007669"/>
    <property type="project" value="UniProtKB-EC"/>
</dbReference>
<dbReference type="EMBL" id="LJRR01000442">
    <property type="protein sequence ID" value="KPZ09105.1"/>
    <property type="molecule type" value="Genomic_DNA"/>
</dbReference>
<protein>
    <recommendedName>
        <fullName evidence="3">AMP nucleosidase</fullName>
        <ecNumber evidence="2">3.2.2.4</ecNumber>
    </recommendedName>
    <alternativeName>
        <fullName evidence="3">AMP nucleosidase</fullName>
    </alternativeName>
</protein>
<evidence type="ECO:0000256" key="1">
    <source>
        <dbReference type="ARBA" id="ARBA00000274"/>
    </source>
</evidence>
<evidence type="ECO:0000313" key="5">
    <source>
        <dbReference type="Proteomes" id="UP000050317"/>
    </source>
</evidence>
<dbReference type="AlphaFoldDB" id="A0A0N8TBW2"/>
<organism evidence="4 5">
    <name type="scientific">Pseudomonas syringae pv. viburni</name>
    <dbReference type="NCBI Taxonomy" id="251703"/>
    <lineage>
        <taxon>Bacteria</taxon>
        <taxon>Pseudomonadati</taxon>
        <taxon>Pseudomonadota</taxon>
        <taxon>Gammaproteobacteria</taxon>
        <taxon>Pseudomonadales</taxon>
        <taxon>Pseudomonadaceae</taxon>
        <taxon>Pseudomonas</taxon>
    </lineage>
</organism>
<dbReference type="Proteomes" id="UP000050317">
    <property type="component" value="Unassembled WGS sequence"/>
</dbReference>
<proteinExistence type="predicted"/>
<evidence type="ECO:0000313" key="4">
    <source>
        <dbReference type="EMBL" id="KPZ09105.1"/>
    </source>
</evidence>
<dbReference type="GO" id="GO:0005829">
    <property type="term" value="C:cytosol"/>
    <property type="evidence" value="ECO:0007669"/>
    <property type="project" value="TreeGrafter"/>
</dbReference>
<evidence type="ECO:0000256" key="2">
    <source>
        <dbReference type="ARBA" id="ARBA00011985"/>
    </source>
</evidence>
<dbReference type="PATRIC" id="fig|251703.9.peg.278"/>
<dbReference type="PANTHER" id="PTHR43393:SF2">
    <property type="entry name" value="CYTOKININ RIBOSIDE 5'-MONOPHOSPHATE PHOSPHORIBOHYDROLASE"/>
    <property type="match status" value="1"/>
</dbReference>
<reference evidence="4 5" key="1">
    <citation type="submission" date="2015-09" db="EMBL/GenBank/DDBJ databases">
        <title>Genome announcement of multiple Pseudomonas syringae strains.</title>
        <authorList>
            <person name="Thakur S."/>
            <person name="Wang P.W."/>
            <person name="Gong Y."/>
            <person name="Weir B.S."/>
            <person name="Guttman D.S."/>
        </authorList>
    </citation>
    <scope>NUCLEOTIDE SEQUENCE [LARGE SCALE GENOMIC DNA]</scope>
    <source>
        <strain evidence="4 5">ICMP3963</strain>
    </source>
</reference>
<comment type="catalytic activity">
    <reaction evidence="1">
        <text>AMP + H2O = D-ribose 5-phosphate + adenine</text>
        <dbReference type="Rhea" id="RHEA:20129"/>
        <dbReference type="ChEBI" id="CHEBI:15377"/>
        <dbReference type="ChEBI" id="CHEBI:16708"/>
        <dbReference type="ChEBI" id="CHEBI:78346"/>
        <dbReference type="ChEBI" id="CHEBI:456215"/>
        <dbReference type="EC" id="3.2.2.4"/>
    </reaction>
</comment>